<organism evidence="3 4">
    <name type="scientific">Wuchereria bancrofti</name>
    <dbReference type="NCBI Taxonomy" id="6293"/>
    <lineage>
        <taxon>Eukaryota</taxon>
        <taxon>Metazoa</taxon>
        <taxon>Ecdysozoa</taxon>
        <taxon>Nematoda</taxon>
        <taxon>Chromadorea</taxon>
        <taxon>Rhabditida</taxon>
        <taxon>Spirurina</taxon>
        <taxon>Spiruromorpha</taxon>
        <taxon>Filarioidea</taxon>
        <taxon>Onchocercidae</taxon>
        <taxon>Wuchereria</taxon>
    </lineage>
</organism>
<feature type="non-terminal residue" evidence="3">
    <location>
        <position position="1"/>
    </location>
</feature>
<dbReference type="EMBL" id="ADBV01010184">
    <property type="protein sequence ID" value="EJW75694.1"/>
    <property type="molecule type" value="Genomic_DNA"/>
</dbReference>
<sequence length="111" mass="12535">PFFMAFILKVSVLDMLLLLILIILVIYHRAHIIPARRRYKIKMGILKHRKKRKLRDRARRRLRTVGQLGGAVASTTEKKKSSSSSSDLITAGGERNVQVNLQGAEGTPEKT</sequence>
<reference evidence="4" key="1">
    <citation type="submission" date="2012-08" db="EMBL/GenBank/DDBJ databases">
        <title>The Genome Sequence of Wuchereria bancrofti.</title>
        <authorList>
            <person name="Nutman T.B."/>
            <person name="Fink D.L."/>
            <person name="Russ C."/>
            <person name="Young S."/>
            <person name="Zeng Q."/>
            <person name="Koehrsen M."/>
            <person name="Alvarado L."/>
            <person name="Berlin A."/>
            <person name="Chapman S.B."/>
            <person name="Chen Z."/>
            <person name="Freedman E."/>
            <person name="Gellesch M."/>
            <person name="Goldberg J."/>
            <person name="Griggs A."/>
            <person name="Gujja S."/>
            <person name="Heilman E.R."/>
            <person name="Heiman D."/>
            <person name="Hepburn T."/>
            <person name="Howarth C."/>
            <person name="Jen D."/>
            <person name="Larson L."/>
            <person name="Lewis B."/>
            <person name="Mehta T."/>
            <person name="Park D."/>
            <person name="Pearson M."/>
            <person name="Roberts A."/>
            <person name="Saif S."/>
            <person name="Shea T."/>
            <person name="Shenoy N."/>
            <person name="Sisk P."/>
            <person name="Stolte C."/>
            <person name="Sykes S."/>
            <person name="Walk T."/>
            <person name="White J."/>
            <person name="Yandava C."/>
            <person name="Haas B."/>
            <person name="Henn M.R."/>
            <person name="Nusbaum C."/>
            <person name="Birren B."/>
        </authorList>
    </citation>
    <scope>NUCLEOTIDE SEQUENCE [LARGE SCALE GENOMIC DNA]</scope>
    <source>
        <strain evidence="4">NA</strain>
    </source>
</reference>
<evidence type="ECO:0000256" key="2">
    <source>
        <dbReference type="SAM" id="Phobius"/>
    </source>
</evidence>
<proteinExistence type="predicted"/>
<comment type="caution">
    <text evidence="3">The sequence shown here is derived from an EMBL/GenBank/DDBJ whole genome shotgun (WGS) entry which is preliminary data.</text>
</comment>
<evidence type="ECO:0000313" key="3">
    <source>
        <dbReference type="EMBL" id="EJW75694.1"/>
    </source>
</evidence>
<keyword evidence="2" id="KW-0812">Transmembrane</keyword>
<accession>J9EK11</accession>
<feature type="transmembrane region" description="Helical" evidence="2">
    <location>
        <begin position="6"/>
        <end position="27"/>
    </location>
</feature>
<keyword evidence="2" id="KW-1133">Transmembrane helix</keyword>
<protein>
    <submittedName>
        <fullName evidence="3">Uncharacterized protein</fullName>
    </submittedName>
</protein>
<name>J9EK11_WUCBA</name>
<evidence type="ECO:0000256" key="1">
    <source>
        <dbReference type="SAM" id="MobiDB-lite"/>
    </source>
</evidence>
<dbReference type="Proteomes" id="UP000004810">
    <property type="component" value="Unassembled WGS sequence"/>
</dbReference>
<dbReference type="AlphaFoldDB" id="J9EK11"/>
<evidence type="ECO:0000313" key="4">
    <source>
        <dbReference type="Proteomes" id="UP000004810"/>
    </source>
</evidence>
<gene>
    <name evidence="3" type="ORF">WUBG_13402</name>
</gene>
<keyword evidence="2" id="KW-0472">Membrane</keyword>
<feature type="region of interest" description="Disordered" evidence="1">
    <location>
        <begin position="69"/>
        <end position="111"/>
    </location>
</feature>